<dbReference type="EMBL" id="CBEP010000009">
    <property type="protein sequence ID" value="CDC03547.1"/>
    <property type="molecule type" value="Genomic_DNA"/>
</dbReference>
<protein>
    <recommendedName>
        <fullName evidence="5">LPXTG-motif cell wall anchor domain protein</fullName>
    </recommendedName>
</protein>
<evidence type="ECO:0000313" key="3">
    <source>
        <dbReference type="EMBL" id="CDC03547.1"/>
    </source>
</evidence>
<evidence type="ECO:0000313" key="4">
    <source>
        <dbReference type="Proteomes" id="UP000018168"/>
    </source>
</evidence>
<keyword evidence="1" id="KW-0812">Transmembrane</keyword>
<dbReference type="Proteomes" id="UP000018168">
    <property type="component" value="Unassembled WGS sequence"/>
</dbReference>
<keyword evidence="2" id="KW-0732">Signal</keyword>
<proteinExistence type="predicted"/>
<feature type="chain" id="PRO_5004415074" description="LPXTG-motif cell wall anchor domain protein" evidence="2">
    <location>
        <begin position="30"/>
        <end position="577"/>
    </location>
</feature>
<name>R6P0R9_9FIRM</name>
<evidence type="ECO:0008006" key="5">
    <source>
        <dbReference type="Google" id="ProtNLM"/>
    </source>
</evidence>
<sequence length="577" mass="60174">MKTKKIKRWLSTFLCMLLGVGLLPTVVLAAEYGVTVNGLAVTESNAGDVLGDSTVSYDAATNTLTLNGANLTQIQNNTGKAFTIKVSGTNTVAITSGTADLIESNSPLNITGDAGATLKLSGANQNSYIECIDAEGSVTVEIITLVLTNSNNAGISTTGDITVQNGAVVKGDTGNMFYATTPGAGKLTVTDSTVIAPLEGTSVSGWMSAWVNEMDISKSTVDITVANGIYATNNVIIRDGSNVKVTASGKVTPYPGIFAGGSMTITDSTVEGVSYTYSGLYAVKDLVITDSTIKAVTTSTEHPAIRAKGNLKINGVVTMETEAASGAGYDGNVVFEVRTPAEPADQMYDVYTGTSAADAAELEDSPFAANTNITEYVKDSPYFSIAAHVHSGGTATCTSGPVCIGCGNAYGNLDPANHTNLVKTEAKAATHLQTGNKEYWTCGGCGKHFSDAAGTTEISLESTIIPKLPGHTADDTGWHSDETNHWNTCECGEMLNKVGHTFEWVVDKEATATEAGSKHEECTVCGYEKAAIEILATGTDIPKTGDSSHMFMWIMLALLSGGGVLMLTLKGRKKTNQ</sequence>
<feature type="signal peptide" evidence="2">
    <location>
        <begin position="1"/>
        <end position="29"/>
    </location>
</feature>
<organism evidence="3 4">
    <name type="scientific">[Clostridium] leptum CAG:27</name>
    <dbReference type="NCBI Taxonomy" id="1263068"/>
    <lineage>
        <taxon>Bacteria</taxon>
        <taxon>Bacillati</taxon>
        <taxon>Bacillota</taxon>
        <taxon>Clostridia</taxon>
        <taxon>Eubacteriales</taxon>
        <taxon>Oscillospiraceae</taxon>
        <taxon>Oscillospiraceae incertae sedis</taxon>
    </lineage>
</organism>
<accession>R6P0R9</accession>
<keyword evidence="1" id="KW-0472">Membrane</keyword>
<evidence type="ECO:0000256" key="1">
    <source>
        <dbReference type="SAM" id="Phobius"/>
    </source>
</evidence>
<dbReference type="NCBIfam" id="TIGR01167">
    <property type="entry name" value="LPXTG_anchor"/>
    <property type="match status" value="1"/>
</dbReference>
<feature type="transmembrane region" description="Helical" evidence="1">
    <location>
        <begin position="550"/>
        <end position="569"/>
    </location>
</feature>
<reference evidence="3" key="1">
    <citation type="submission" date="2012-11" db="EMBL/GenBank/DDBJ databases">
        <title>Dependencies among metagenomic species, viruses, plasmids and units of genetic variation.</title>
        <authorList>
            <person name="Nielsen H.B."/>
            <person name="Almeida M."/>
            <person name="Juncker A.S."/>
            <person name="Rasmussen S."/>
            <person name="Li J."/>
            <person name="Sunagawa S."/>
            <person name="Plichta D."/>
            <person name="Gautier L."/>
            <person name="Le Chatelier E."/>
            <person name="Peletier E."/>
            <person name="Bonde I."/>
            <person name="Nielsen T."/>
            <person name="Manichanh C."/>
            <person name="Arumugam M."/>
            <person name="Batto J."/>
            <person name="Santos M.B.Q.D."/>
            <person name="Blom N."/>
            <person name="Borruel N."/>
            <person name="Burgdorf K.S."/>
            <person name="Boumezbeur F."/>
            <person name="Casellas F."/>
            <person name="Dore J."/>
            <person name="Guarner F."/>
            <person name="Hansen T."/>
            <person name="Hildebrand F."/>
            <person name="Kaas R.S."/>
            <person name="Kennedy S."/>
            <person name="Kristiansen K."/>
            <person name="Kultima J.R."/>
            <person name="Leonard P."/>
            <person name="Levenez F."/>
            <person name="Lund O."/>
            <person name="Moumen B."/>
            <person name="Le Paslier D."/>
            <person name="Pons N."/>
            <person name="Pedersen O."/>
            <person name="Prifti E."/>
            <person name="Qin J."/>
            <person name="Raes J."/>
            <person name="Tap J."/>
            <person name="Tims S."/>
            <person name="Ussery D.W."/>
            <person name="Yamada T."/>
            <person name="MetaHit consortium"/>
            <person name="Renault P."/>
            <person name="Sicheritz-Ponten T."/>
            <person name="Bork P."/>
            <person name="Wang J."/>
            <person name="Brunak S."/>
            <person name="Ehrlich S.D."/>
        </authorList>
    </citation>
    <scope>NUCLEOTIDE SEQUENCE [LARGE SCALE GENOMIC DNA]</scope>
</reference>
<keyword evidence="1" id="KW-1133">Transmembrane helix</keyword>
<comment type="caution">
    <text evidence="3">The sequence shown here is derived from an EMBL/GenBank/DDBJ whole genome shotgun (WGS) entry which is preliminary data.</text>
</comment>
<dbReference type="AlphaFoldDB" id="R6P0R9"/>
<gene>
    <name evidence="3" type="ORF">BN578_01549</name>
</gene>
<evidence type="ECO:0000256" key="2">
    <source>
        <dbReference type="SAM" id="SignalP"/>
    </source>
</evidence>